<name>A0ABR0AI71_9CRUS</name>
<proteinExistence type="predicted"/>
<gene>
    <name evidence="2" type="ORF">OUZ56_010309</name>
</gene>
<evidence type="ECO:0000313" key="3">
    <source>
        <dbReference type="Proteomes" id="UP001234178"/>
    </source>
</evidence>
<sequence length="401" mass="45585">MDKKSLEKMIRNIMSGLKSEDPDSDSDPDDPKPSTSSGKGLTKKSLKRFLMYFLCIENVGFTKNFRCLPKVCRDVNVQKPSCVDQLVKAGLWGREVIFFEEDDKPTKNIAILEKDLESEESDGQEMDELCLESCAKCGEIMDIEVIEEHTRKCVGKNSSIETEKVDHQEQLPAVLNTNGLKKMLTHRSKFFTATDEMAYANRKEFGNFVTVLRASYIDDAIRLSKCPFFISKVKRHLIVSFSLELGVDGGDLRRIFLSMIVDYCVRVFERLGTEVGLDTADYIIRAWNACGGKSNRHHPFIRGLQMLELDNFLNSVANGDVLMPTGIKVNLFDVYLFYTGSKYVPITYDFKLNDYRNRFRPSCKTCEGCGKLKIPIVERYEDMVEGWIDAICNLVSGFTTA</sequence>
<comment type="caution">
    <text evidence="2">The sequence shown here is derived from an EMBL/GenBank/DDBJ whole genome shotgun (WGS) entry which is preliminary data.</text>
</comment>
<dbReference type="EMBL" id="JAOYFB010000037">
    <property type="protein sequence ID" value="KAK4024815.1"/>
    <property type="molecule type" value="Genomic_DNA"/>
</dbReference>
<evidence type="ECO:0000256" key="1">
    <source>
        <dbReference type="SAM" id="MobiDB-lite"/>
    </source>
</evidence>
<evidence type="ECO:0008006" key="4">
    <source>
        <dbReference type="Google" id="ProtNLM"/>
    </source>
</evidence>
<accession>A0ABR0AI71</accession>
<protein>
    <recommendedName>
        <fullName evidence="4">CxC3 like cysteine cluster domain-containing protein</fullName>
    </recommendedName>
</protein>
<organism evidence="2 3">
    <name type="scientific">Daphnia magna</name>
    <dbReference type="NCBI Taxonomy" id="35525"/>
    <lineage>
        <taxon>Eukaryota</taxon>
        <taxon>Metazoa</taxon>
        <taxon>Ecdysozoa</taxon>
        <taxon>Arthropoda</taxon>
        <taxon>Crustacea</taxon>
        <taxon>Branchiopoda</taxon>
        <taxon>Diplostraca</taxon>
        <taxon>Cladocera</taxon>
        <taxon>Anomopoda</taxon>
        <taxon>Daphniidae</taxon>
        <taxon>Daphnia</taxon>
    </lineage>
</organism>
<dbReference type="Proteomes" id="UP001234178">
    <property type="component" value="Unassembled WGS sequence"/>
</dbReference>
<evidence type="ECO:0000313" key="2">
    <source>
        <dbReference type="EMBL" id="KAK4024815.1"/>
    </source>
</evidence>
<keyword evidence="3" id="KW-1185">Reference proteome</keyword>
<reference evidence="2 3" key="1">
    <citation type="journal article" date="2023" name="Nucleic Acids Res.">
        <title>The hologenome of Daphnia magna reveals possible DNA methylation and microbiome-mediated evolution of the host genome.</title>
        <authorList>
            <person name="Chaturvedi A."/>
            <person name="Li X."/>
            <person name="Dhandapani V."/>
            <person name="Marshall H."/>
            <person name="Kissane S."/>
            <person name="Cuenca-Cambronero M."/>
            <person name="Asole G."/>
            <person name="Calvet F."/>
            <person name="Ruiz-Romero M."/>
            <person name="Marangio P."/>
            <person name="Guigo R."/>
            <person name="Rago D."/>
            <person name="Mirbahai L."/>
            <person name="Eastwood N."/>
            <person name="Colbourne J.K."/>
            <person name="Zhou J."/>
            <person name="Mallon E."/>
            <person name="Orsini L."/>
        </authorList>
    </citation>
    <scope>NUCLEOTIDE SEQUENCE [LARGE SCALE GENOMIC DNA]</scope>
    <source>
        <strain evidence="2">LRV0_1</strain>
    </source>
</reference>
<feature type="region of interest" description="Disordered" evidence="1">
    <location>
        <begin position="15"/>
        <end position="41"/>
    </location>
</feature>